<reference evidence="1 2" key="1">
    <citation type="journal article" date="2015" name="G3 (Bethesda)">
        <title>Insights into Ongoing Evolution of the Hexachlorocyclohexane Catabolic Pathway from Comparative Genomics of Ten Sphingomonadaceae Strains.</title>
        <authorList>
            <person name="Pearce S.L."/>
            <person name="Oakeshott J.G."/>
            <person name="Pandey G."/>
        </authorList>
    </citation>
    <scope>NUCLEOTIDE SEQUENCE [LARGE SCALE GENOMIC DNA]</scope>
    <source>
        <strain evidence="1 2">LL01</strain>
    </source>
</reference>
<protein>
    <submittedName>
        <fullName evidence="1">Uncharacterized protein</fullName>
    </submittedName>
</protein>
<accession>A0A0J8AJ12</accession>
<comment type="caution">
    <text evidence="1">The sequence shown here is derived from an EMBL/GenBank/DDBJ whole genome shotgun (WGS) entry which is preliminary data.</text>
</comment>
<gene>
    <name evidence="1" type="ORF">V473_15360</name>
</gene>
<dbReference type="Proteomes" id="UP000052232">
    <property type="component" value="Unassembled WGS sequence"/>
</dbReference>
<sequence length="35" mass="3774">MNDVTKLLDGSVDDVKGGLADLSHDDLLKLNPDYS</sequence>
<evidence type="ECO:0000313" key="1">
    <source>
        <dbReference type="EMBL" id="KMS54715.1"/>
    </source>
</evidence>
<dbReference type="STRING" id="1420583.V473_15360"/>
<dbReference type="PATRIC" id="fig|1420583.3.peg.2869"/>
<evidence type="ECO:0000313" key="2">
    <source>
        <dbReference type="Proteomes" id="UP000052232"/>
    </source>
</evidence>
<dbReference type="EMBL" id="JACT01000003">
    <property type="protein sequence ID" value="KMS54715.1"/>
    <property type="molecule type" value="Genomic_DNA"/>
</dbReference>
<name>A0A0J8AJ12_9SPHN</name>
<proteinExistence type="predicted"/>
<dbReference type="AlphaFoldDB" id="A0A0J8AJ12"/>
<keyword evidence="2" id="KW-1185">Reference proteome</keyword>
<organism evidence="1 2">
    <name type="scientific">Sphingobium cupriresistens LL01</name>
    <dbReference type="NCBI Taxonomy" id="1420583"/>
    <lineage>
        <taxon>Bacteria</taxon>
        <taxon>Pseudomonadati</taxon>
        <taxon>Pseudomonadota</taxon>
        <taxon>Alphaproteobacteria</taxon>
        <taxon>Sphingomonadales</taxon>
        <taxon>Sphingomonadaceae</taxon>
        <taxon>Sphingobium</taxon>
    </lineage>
</organism>